<proteinExistence type="predicted"/>
<protein>
    <submittedName>
        <fullName evidence="1">Uncharacterized protein</fullName>
    </submittedName>
</protein>
<evidence type="ECO:0000313" key="1">
    <source>
        <dbReference type="EMBL" id="KAF2586783.1"/>
    </source>
</evidence>
<dbReference type="AlphaFoldDB" id="A0A8S9JZI5"/>
<gene>
    <name evidence="1" type="ORF">F2Q70_00036064</name>
</gene>
<name>A0A8S9JZI5_BRACR</name>
<reference evidence="1" key="1">
    <citation type="submission" date="2019-12" db="EMBL/GenBank/DDBJ databases">
        <title>Genome sequencing and annotation of Brassica cretica.</title>
        <authorList>
            <person name="Studholme D.J."/>
            <person name="Sarris P.F."/>
        </authorList>
    </citation>
    <scope>NUCLEOTIDE SEQUENCE</scope>
    <source>
        <strain evidence="1">PFS-102/07</strain>
        <tissue evidence="1">Leaf</tissue>
    </source>
</reference>
<accession>A0A8S9JZI5</accession>
<organism evidence="1">
    <name type="scientific">Brassica cretica</name>
    <name type="common">Mustard</name>
    <dbReference type="NCBI Taxonomy" id="69181"/>
    <lineage>
        <taxon>Eukaryota</taxon>
        <taxon>Viridiplantae</taxon>
        <taxon>Streptophyta</taxon>
        <taxon>Embryophyta</taxon>
        <taxon>Tracheophyta</taxon>
        <taxon>Spermatophyta</taxon>
        <taxon>Magnoliopsida</taxon>
        <taxon>eudicotyledons</taxon>
        <taxon>Gunneridae</taxon>
        <taxon>Pentapetalae</taxon>
        <taxon>rosids</taxon>
        <taxon>malvids</taxon>
        <taxon>Brassicales</taxon>
        <taxon>Brassicaceae</taxon>
        <taxon>Brassiceae</taxon>
        <taxon>Brassica</taxon>
    </lineage>
</organism>
<sequence>MDSIGQFTSVRVWPLDGRCGPLLAAAMGRPVATGRCAPGHCVMNNDFRYGRDRAMVPSYPLEIGQCASCGRVFVSKLCNGHLLDCCTICWVELAIAVTLGC</sequence>
<dbReference type="EMBL" id="QGKY02000246">
    <property type="protein sequence ID" value="KAF2586783.1"/>
    <property type="molecule type" value="Genomic_DNA"/>
</dbReference>
<comment type="caution">
    <text evidence="1">The sequence shown here is derived from an EMBL/GenBank/DDBJ whole genome shotgun (WGS) entry which is preliminary data.</text>
</comment>